<gene>
    <name evidence="3" type="ORF">SAMN05421809_1453</name>
</gene>
<keyword evidence="4" id="KW-1185">Reference proteome</keyword>
<sequence length="380" mass="40872">MRHSDMRVSPSQAGTAGVPRIGDRRTYPESLKAQTTEETSMERTGTILRGREFEPIEGRIVIDDDGRIEAIEEASVEGSDIILPAFVNAHTHIGDSIAKEAGGGLSLEELVAPPDGLKHRLLRQASPEELIDAMRRSLQFMQRSGTAACLDFREGGIEGVRHLEQAAEGLPIDALSFARGSIDAMHAGDGFGASGANDAEFGDERAATRAADKPFGIHAGEVDASDIDPALDLEPEFLVHVVHPERDHLERIAEQAVPVVVCPRSNVVTDVGLSPYTALNERTTLALGTDNVMLNSPSMFREMAFLSKCSELPADEILRMATINGAEIAGLECGLIEPGRRARLTILDGDSHNLAGARDPVRAVVRRAGVDDVREVLLDP</sequence>
<dbReference type="InterPro" id="IPR032466">
    <property type="entry name" value="Metal_Hydrolase"/>
</dbReference>
<evidence type="ECO:0000259" key="2">
    <source>
        <dbReference type="Pfam" id="PF01979"/>
    </source>
</evidence>
<evidence type="ECO:0000313" key="4">
    <source>
        <dbReference type="Proteomes" id="UP000185687"/>
    </source>
</evidence>
<dbReference type="Gene3D" id="3.20.20.140">
    <property type="entry name" value="Metal-dependent hydrolases"/>
    <property type="match status" value="2"/>
</dbReference>
<accession>A0A1N7C0V0</accession>
<dbReference type="SUPFAM" id="SSF51338">
    <property type="entry name" value="Composite domain of metallo-dependent hydrolases"/>
    <property type="match status" value="1"/>
</dbReference>
<evidence type="ECO:0000256" key="1">
    <source>
        <dbReference type="SAM" id="MobiDB-lite"/>
    </source>
</evidence>
<feature type="domain" description="Amidohydrolase-related" evidence="2">
    <location>
        <begin position="81"/>
        <end position="173"/>
    </location>
</feature>
<dbReference type="InterPro" id="IPR050287">
    <property type="entry name" value="MTA/SAH_deaminase"/>
</dbReference>
<dbReference type="GO" id="GO:0016810">
    <property type="term" value="F:hydrolase activity, acting on carbon-nitrogen (but not peptide) bonds"/>
    <property type="evidence" value="ECO:0007669"/>
    <property type="project" value="InterPro"/>
</dbReference>
<dbReference type="PANTHER" id="PTHR43794:SF5">
    <property type="entry name" value="CHLOROHYDROLASE FAMILY PROTEIN"/>
    <property type="match status" value="1"/>
</dbReference>
<dbReference type="SUPFAM" id="SSF51556">
    <property type="entry name" value="Metallo-dependent hydrolases"/>
    <property type="match status" value="1"/>
</dbReference>
<dbReference type="STRING" id="588898.BB347_08670"/>
<organism evidence="3 4">
    <name type="scientific">Natronorubrum daqingense</name>
    <dbReference type="NCBI Taxonomy" id="588898"/>
    <lineage>
        <taxon>Archaea</taxon>
        <taxon>Methanobacteriati</taxon>
        <taxon>Methanobacteriota</taxon>
        <taxon>Stenosarchaea group</taxon>
        <taxon>Halobacteria</taxon>
        <taxon>Halobacteriales</taxon>
        <taxon>Natrialbaceae</taxon>
        <taxon>Natronorubrum</taxon>
    </lineage>
</organism>
<dbReference type="EMBL" id="FTNP01000002">
    <property type="protein sequence ID" value="SIR57093.1"/>
    <property type="molecule type" value="Genomic_DNA"/>
</dbReference>
<dbReference type="Gene3D" id="2.30.40.10">
    <property type="entry name" value="Urease, subunit C, domain 1"/>
    <property type="match status" value="1"/>
</dbReference>
<dbReference type="AlphaFoldDB" id="A0A1N7C0V0"/>
<dbReference type="PANTHER" id="PTHR43794">
    <property type="entry name" value="AMINOHYDROLASE SSNA-RELATED"/>
    <property type="match status" value="1"/>
</dbReference>
<dbReference type="InterPro" id="IPR011059">
    <property type="entry name" value="Metal-dep_hydrolase_composite"/>
</dbReference>
<feature type="domain" description="Amidohydrolase-related" evidence="2">
    <location>
        <begin position="236"/>
        <end position="352"/>
    </location>
</feature>
<evidence type="ECO:0000313" key="3">
    <source>
        <dbReference type="EMBL" id="SIR57093.1"/>
    </source>
</evidence>
<dbReference type="InterPro" id="IPR006680">
    <property type="entry name" value="Amidohydro-rel"/>
</dbReference>
<protein>
    <submittedName>
        <fullName evidence="3">Cytosine/adenosine deaminase</fullName>
    </submittedName>
</protein>
<name>A0A1N7C0V0_9EURY</name>
<reference evidence="3 4" key="1">
    <citation type="submission" date="2017-01" db="EMBL/GenBank/DDBJ databases">
        <authorList>
            <person name="Mah S.A."/>
            <person name="Swanson W.J."/>
            <person name="Moy G.W."/>
            <person name="Vacquier V.D."/>
        </authorList>
    </citation>
    <scope>NUCLEOTIDE SEQUENCE [LARGE SCALE GENOMIC DNA]</scope>
    <source>
        <strain evidence="3 4">CGMCC 1.8909</strain>
    </source>
</reference>
<dbReference type="Pfam" id="PF01979">
    <property type="entry name" value="Amidohydro_1"/>
    <property type="match status" value="2"/>
</dbReference>
<proteinExistence type="predicted"/>
<feature type="region of interest" description="Disordered" evidence="1">
    <location>
        <begin position="1"/>
        <end position="43"/>
    </location>
</feature>
<dbReference type="Proteomes" id="UP000185687">
    <property type="component" value="Unassembled WGS sequence"/>
</dbReference>